<dbReference type="InterPro" id="IPR025250">
    <property type="entry name" value="DUF4199"/>
</dbReference>
<dbReference type="EMBL" id="CP060139">
    <property type="protein sequence ID" value="QNR24357.1"/>
    <property type="molecule type" value="Genomic_DNA"/>
</dbReference>
<evidence type="ECO:0000256" key="1">
    <source>
        <dbReference type="SAM" id="Phobius"/>
    </source>
</evidence>
<sequence length="179" mass="20367">MRKIIWPFGLLSGLIIGSGFFINVGNSDLNSGSSEILRYLFMILVFGLILFFAVRLLQQKVFLGEINFSRAFIGGFYIVLIASVVYALMWELYFANHGHEYVSAYLAKMKERLDASSLGQLEIESRYTNQKQIMQSYEDSFLVRFGLTTAEIFPIGLIIALANAFYYSVLARKTEKSHL</sequence>
<proteinExistence type="predicted"/>
<accession>A0A7H0VF59</accession>
<dbReference type="RefSeq" id="WP_210758884.1">
    <property type="nucleotide sequence ID" value="NZ_CP060139.1"/>
</dbReference>
<name>A0A7H0VF59_9FLAO</name>
<keyword evidence="1" id="KW-0812">Transmembrane</keyword>
<dbReference type="AlphaFoldDB" id="A0A7H0VF59"/>
<feature type="transmembrane region" description="Helical" evidence="1">
    <location>
        <begin position="5"/>
        <end position="24"/>
    </location>
</feature>
<keyword evidence="1" id="KW-0472">Membrane</keyword>
<dbReference type="KEGG" id="chyd:H4K34_00540"/>
<keyword evidence="3" id="KW-1185">Reference proteome</keyword>
<reference evidence="2 3" key="1">
    <citation type="submission" date="2020-08" db="EMBL/GenBank/DDBJ databases">
        <title>Croceimicrobium hydrocarbonivorans gen. nov., sp. nov., a novel marine bacterium isolated from a bacterial consortium that degrades polyethylene terephthalate.</title>
        <authorList>
            <person name="Liu R."/>
        </authorList>
    </citation>
    <scope>NUCLEOTIDE SEQUENCE [LARGE SCALE GENOMIC DNA]</scope>
    <source>
        <strain evidence="2 3">A20-9</strain>
    </source>
</reference>
<organism evidence="2 3">
    <name type="scientific">Croceimicrobium hydrocarbonivorans</name>
    <dbReference type="NCBI Taxonomy" id="2761580"/>
    <lineage>
        <taxon>Bacteria</taxon>
        <taxon>Pseudomonadati</taxon>
        <taxon>Bacteroidota</taxon>
        <taxon>Flavobacteriia</taxon>
        <taxon>Flavobacteriales</taxon>
        <taxon>Owenweeksiaceae</taxon>
        <taxon>Croceimicrobium</taxon>
    </lineage>
</organism>
<feature type="transmembrane region" description="Helical" evidence="1">
    <location>
        <begin position="152"/>
        <end position="170"/>
    </location>
</feature>
<dbReference type="Proteomes" id="UP000516305">
    <property type="component" value="Chromosome"/>
</dbReference>
<gene>
    <name evidence="2" type="ORF">H4K34_00540</name>
</gene>
<evidence type="ECO:0000313" key="2">
    <source>
        <dbReference type="EMBL" id="QNR24357.1"/>
    </source>
</evidence>
<evidence type="ECO:0000313" key="3">
    <source>
        <dbReference type="Proteomes" id="UP000516305"/>
    </source>
</evidence>
<dbReference type="Pfam" id="PF13858">
    <property type="entry name" value="DUF4199"/>
    <property type="match status" value="1"/>
</dbReference>
<keyword evidence="1" id="KW-1133">Transmembrane helix</keyword>
<feature type="transmembrane region" description="Helical" evidence="1">
    <location>
        <begin position="69"/>
        <end position="89"/>
    </location>
</feature>
<feature type="transmembrane region" description="Helical" evidence="1">
    <location>
        <begin position="36"/>
        <end position="57"/>
    </location>
</feature>
<protein>
    <submittedName>
        <fullName evidence="2">DUF4199 domain-containing protein</fullName>
    </submittedName>
</protein>